<sequence>MNENNPQHVATAKDVLKELDEEFFDWNKLEDAKSNYAKIMMGKNETYKAFRVRFRTLTSDAQINKERLYDDLLGKINPRLLNNIKVELTRLNSNYQKLDELLCKLDRTNRDILNRIADTKSRNSQRQLEK</sequence>
<protein>
    <submittedName>
        <fullName evidence="1">Uncharacterized protein</fullName>
    </submittedName>
</protein>
<name>A0A420IU22_9PEZI</name>
<dbReference type="OrthoDB" id="3600130at2759"/>
<evidence type="ECO:0000313" key="1">
    <source>
        <dbReference type="EMBL" id="RKF78049.1"/>
    </source>
</evidence>
<accession>A0A420IU22</accession>
<organism evidence="1 2">
    <name type="scientific">Golovinomyces cichoracearum</name>
    <dbReference type="NCBI Taxonomy" id="62708"/>
    <lineage>
        <taxon>Eukaryota</taxon>
        <taxon>Fungi</taxon>
        <taxon>Dikarya</taxon>
        <taxon>Ascomycota</taxon>
        <taxon>Pezizomycotina</taxon>
        <taxon>Leotiomycetes</taxon>
        <taxon>Erysiphales</taxon>
        <taxon>Erysiphaceae</taxon>
        <taxon>Golovinomyces</taxon>
    </lineage>
</organism>
<proteinExistence type="predicted"/>
<dbReference type="EMBL" id="MCBR01005903">
    <property type="protein sequence ID" value="RKF78049.1"/>
    <property type="molecule type" value="Genomic_DNA"/>
</dbReference>
<gene>
    <name evidence="1" type="ORF">GcC1_059038</name>
</gene>
<comment type="caution">
    <text evidence="1">The sequence shown here is derived from an EMBL/GenBank/DDBJ whole genome shotgun (WGS) entry which is preliminary data.</text>
</comment>
<dbReference type="Proteomes" id="UP000285405">
    <property type="component" value="Unassembled WGS sequence"/>
</dbReference>
<dbReference type="AlphaFoldDB" id="A0A420IU22"/>
<reference evidence="1 2" key="1">
    <citation type="journal article" date="2018" name="BMC Genomics">
        <title>Comparative genome analyses reveal sequence features reflecting distinct modes of host-adaptation between dicot and monocot powdery mildew.</title>
        <authorList>
            <person name="Wu Y."/>
            <person name="Ma X."/>
            <person name="Pan Z."/>
            <person name="Kale S.D."/>
            <person name="Song Y."/>
            <person name="King H."/>
            <person name="Zhang Q."/>
            <person name="Presley C."/>
            <person name="Deng X."/>
            <person name="Wei C.I."/>
            <person name="Xiao S."/>
        </authorList>
    </citation>
    <scope>NUCLEOTIDE SEQUENCE [LARGE SCALE GENOMIC DNA]</scope>
    <source>
        <strain evidence="1">UCSC1</strain>
    </source>
</reference>
<evidence type="ECO:0000313" key="2">
    <source>
        <dbReference type="Proteomes" id="UP000285405"/>
    </source>
</evidence>